<dbReference type="RefSeq" id="WP_155704711.1">
    <property type="nucleotide sequence ID" value="NZ_CP034235.1"/>
</dbReference>
<dbReference type="OrthoDB" id="1821130at2"/>
<dbReference type="Gene3D" id="3.40.630.30">
    <property type="match status" value="1"/>
</dbReference>
<evidence type="ECO:0000259" key="3">
    <source>
        <dbReference type="PROSITE" id="PS51186"/>
    </source>
</evidence>
<feature type="domain" description="N-acetyltransferase" evidence="3">
    <location>
        <begin position="2"/>
        <end position="138"/>
    </location>
</feature>
<keyword evidence="2" id="KW-0012">Acyltransferase</keyword>
<dbReference type="AlphaFoldDB" id="A0A6B8RV90"/>
<dbReference type="PANTHER" id="PTHR43877">
    <property type="entry name" value="AMINOALKYLPHOSPHONATE N-ACETYLTRANSFERASE-RELATED-RELATED"/>
    <property type="match status" value="1"/>
</dbReference>
<sequence>MFELRGMTIADYEQAIELWKQTDGMVLSDADSEPAIANYLNRNPGMSFVSVIGEKIIGTILCGHDGRRGFIYHVAVDPKYRGQSIGQKLVRSSLDKLLSEGITKCHLMVLEDNEIGNQFWAKAGWQRRSGILLYSKST</sequence>
<evidence type="ECO:0000256" key="2">
    <source>
        <dbReference type="ARBA" id="ARBA00023315"/>
    </source>
</evidence>
<dbReference type="CDD" id="cd04301">
    <property type="entry name" value="NAT_SF"/>
    <property type="match status" value="1"/>
</dbReference>
<name>A0A6B8RV90_9BACL</name>
<dbReference type="KEGG" id="ppsc:EHS13_34140"/>
<dbReference type="InterPro" id="IPR050832">
    <property type="entry name" value="Bact_Acetyltransf"/>
</dbReference>
<dbReference type="InterPro" id="IPR000182">
    <property type="entry name" value="GNAT_dom"/>
</dbReference>
<protein>
    <submittedName>
        <fullName evidence="4">GNAT family N-acetyltransferase</fullName>
    </submittedName>
</protein>
<dbReference type="InterPro" id="IPR016181">
    <property type="entry name" value="Acyl_CoA_acyltransferase"/>
</dbReference>
<evidence type="ECO:0000313" key="4">
    <source>
        <dbReference type="EMBL" id="QGQ99545.1"/>
    </source>
</evidence>
<dbReference type="Proteomes" id="UP000426246">
    <property type="component" value="Chromosome"/>
</dbReference>
<reference evidence="5" key="1">
    <citation type="submission" date="2018-11" db="EMBL/GenBank/DDBJ databases">
        <title>Complete genome sequence of Paenibacillus sp. ML311-T8.</title>
        <authorList>
            <person name="Nam Y.-D."/>
            <person name="Kang J."/>
            <person name="Chung W.-H."/>
            <person name="Park Y.S."/>
        </authorList>
    </citation>
    <scope>NUCLEOTIDE SEQUENCE [LARGE SCALE GENOMIC DNA]</scope>
    <source>
        <strain evidence="5">ML311-T8</strain>
    </source>
</reference>
<accession>A0A6B8RV90</accession>
<dbReference type="GO" id="GO:0016747">
    <property type="term" value="F:acyltransferase activity, transferring groups other than amino-acyl groups"/>
    <property type="evidence" value="ECO:0007669"/>
    <property type="project" value="InterPro"/>
</dbReference>
<dbReference type="PROSITE" id="PS51186">
    <property type="entry name" value="GNAT"/>
    <property type="match status" value="1"/>
</dbReference>
<dbReference type="SUPFAM" id="SSF55729">
    <property type="entry name" value="Acyl-CoA N-acyltransferases (Nat)"/>
    <property type="match status" value="1"/>
</dbReference>
<evidence type="ECO:0000313" key="5">
    <source>
        <dbReference type="Proteomes" id="UP000426246"/>
    </source>
</evidence>
<gene>
    <name evidence="4" type="ORF">EHS13_34140</name>
</gene>
<dbReference type="Pfam" id="PF00583">
    <property type="entry name" value="Acetyltransf_1"/>
    <property type="match status" value="1"/>
</dbReference>
<keyword evidence="5" id="KW-1185">Reference proteome</keyword>
<dbReference type="EMBL" id="CP034235">
    <property type="protein sequence ID" value="QGQ99545.1"/>
    <property type="molecule type" value="Genomic_DNA"/>
</dbReference>
<proteinExistence type="predicted"/>
<organism evidence="4 5">
    <name type="scientific">Paenibacillus psychroresistens</name>
    <dbReference type="NCBI Taxonomy" id="1778678"/>
    <lineage>
        <taxon>Bacteria</taxon>
        <taxon>Bacillati</taxon>
        <taxon>Bacillota</taxon>
        <taxon>Bacilli</taxon>
        <taxon>Bacillales</taxon>
        <taxon>Paenibacillaceae</taxon>
        <taxon>Paenibacillus</taxon>
    </lineage>
</organism>
<evidence type="ECO:0000256" key="1">
    <source>
        <dbReference type="ARBA" id="ARBA00022679"/>
    </source>
</evidence>
<keyword evidence="1 4" id="KW-0808">Transferase</keyword>